<proteinExistence type="predicted"/>
<reference evidence="2 3" key="1">
    <citation type="journal article" date="2014" name="Am. J. Bot.">
        <title>Genome assembly and annotation for red clover (Trifolium pratense; Fabaceae).</title>
        <authorList>
            <person name="Istvanek J."/>
            <person name="Jaros M."/>
            <person name="Krenek A."/>
            <person name="Repkova J."/>
        </authorList>
    </citation>
    <scope>NUCLEOTIDE SEQUENCE [LARGE SCALE GENOMIC DNA]</scope>
    <source>
        <strain evidence="3">cv. Tatra</strain>
        <tissue evidence="2">Young leaves</tissue>
    </source>
</reference>
<protein>
    <recommendedName>
        <fullName evidence="4">Dehydrin</fullName>
    </recommendedName>
</protein>
<feature type="compositionally biased region" description="Gly residues" evidence="1">
    <location>
        <begin position="36"/>
        <end position="45"/>
    </location>
</feature>
<feature type="region of interest" description="Disordered" evidence="1">
    <location>
        <begin position="1"/>
        <end position="81"/>
    </location>
</feature>
<reference evidence="2 3" key="2">
    <citation type="journal article" date="2017" name="Front. Plant Sci.">
        <title>Gene Classification and Mining of Molecular Markers Useful in Red Clover (Trifolium pratense) Breeding.</title>
        <authorList>
            <person name="Istvanek J."/>
            <person name="Dluhosova J."/>
            <person name="Dluhos P."/>
            <person name="Patkova L."/>
            <person name="Nedelnik J."/>
            <person name="Repkova J."/>
        </authorList>
    </citation>
    <scope>NUCLEOTIDE SEQUENCE [LARGE SCALE GENOMIC DNA]</scope>
    <source>
        <strain evidence="3">cv. Tatra</strain>
        <tissue evidence="2">Young leaves</tissue>
    </source>
</reference>
<evidence type="ECO:0000256" key="1">
    <source>
        <dbReference type="SAM" id="MobiDB-lite"/>
    </source>
</evidence>
<dbReference type="EMBL" id="ASHM01097843">
    <property type="protein sequence ID" value="PNX66092.1"/>
    <property type="molecule type" value="Genomic_DNA"/>
</dbReference>
<feature type="compositionally biased region" description="Gly residues" evidence="1">
    <location>
        <begin position="63"/>
        <end position="73"/>
    </location>
</feature>
<comment type="caution">
    <text evidence="2">The sequence shown here is derived from an EMBL/GenBank/DDBJ whole genome shotgun (WGS) entry which is preliminary data.</text>
</comment>
<evidence type="ECO:0000313" key="3">
    <source>
        <dbReference type="Proteomes" id="UP000236291"/>
    </source>
</evidence>
<sequence length="81" mass="8363">MSQYQQGGYGDQTRRVDEYGNPVSQQLDQFGNPISSGGGLTGHGHGQQQQHHGGVDQTTGFGTHTGSGTGTGYGTHTATGK</sequence>
<gene>
    <name evidence="2" type="ORF">L195_g054902</name>
</gene>
<organism evidence="2 3">
    <name type="scientific">Trifolium pratense</name>
    <name type="common">Red clover</name>
    <dbReference type="NCBI Taxonomy" id="57577"/>
    <lineage>
        <taxon>Eukaryota</taxon>
        <taxon>Viridiplantae</taxon>
        <taxon>Streptophyta</taxon>
        <taxon>Embryophyta</taxon>
        <taxon>Tracheophyta</taxon>
        <taxon>Spermatophyta</taxon>
        <taxon>Magnoliopsida</taxon>
        <taxon>eudicotyledons</taxon>
        <taxon>Gunneridae</taxon>
        <taxon>Pentapetalae</taxon>
        <taxon>rosids</taxon>
        <taxon>fabids</taxon>
        <taxon>Fabales</taxon>
        <taxon>Fabaceae</taxon>
        <taxon>Papilionoideae</taxon>
        <taxon>50 kb inversion clade</taxon>
        <taxon>NPAAA clade</taxon>
        <taxon>Hologalegina</taxon>
        <taxon>IRL clade</taxon>
        <taxon>Trifolieae</taxon>
        <taxon>Trifolium</taxon>
    </lineage>
</organism>
<dbReference type="AlphaFoldDB" id="A0A2K3KIJ2"/>
<name>A0A2K3KIJ2_TRIPR</name>
<feature type="compositionally biased region" description="Low complexity" evidence="1">
    <location>
        <begin position="46"/>
        <end position="62"/>
    </location>
</feature>
<dbReference type="Proteomes" id="UP000236291">
    <property type="component" value="Unassembled WGS sequence"/>
</dbReference>
<feature type="compositionally biased region" description="Polar residues" evidence="1">
    <location>
        <begin position="22"/>
        <end position="35"/>
    </location>
</feature>
<accession>A0A2K3KIJ2</accession>
<evidence type="ECO:0008006" key="4">
    <source>
        <dbReference type="Google" id="ProtNLM"/>
    </source>
</evidence>
<evidence type="ECO:0000313" key="2">
    <source>
        <dbReference type="EMBL" id="PNX66092.1"/>
    </source>
</evidence>